<organism evidence="1 2">
    <name type="scientific">Aspergillus niger</name>
    <dbReference type="NCBI Taxonomy" id="5061"/>
    <lineage>
        <taxon>Eukaryota</taxon>
        <taxon>Fungi</taxon>
        <taxon>Dikarya</taxon>
        <taxon>Ascomycota</taxon>
        <taxon>Pezizomycotina</taxon>
        <taxon>Eurotiomycetes</taxon>
        <taxon>Eurotiomycetidae</taxon>
        <taxon>Eurotiales</taxon>
        <taxon>Aspergillaceae</taxon>
        <taxon>Aspergillus</taxon>
        <taxon>Aspergillus subgen. Circumdati</taxon>
    </lineage>
</organism>
<comment type="caution">
    <text evidence="1">The sequence shown here is derived from an EMBL/GenBank/DDBJ whole genome shotgun (WGS) entry which is preliminary data.</text>
</comment>
<dbReference type="VEuPathDB" id="FungiDB:An01g00670"/>
<dbReference type="VEuPathDB" id="FungiDB:M747DRAFT_315488"/>
<protein>
    <submittedName>
        <fullName evidence="1">Uncharacterized protein</fullName>
    </submittedName>
</protein>
<proteinExistence type="predicted"/>
<evidence type="ECO:0000313" key="1">
    <source>
        <dbReference type="EMBL" id="TPR02412.1"/>
    </source>
</evidence>
<gene>
    <name evidence="1" type="ORF">CAN33_0044175</name>
</gene>
<evidence type="ECO:0000313" key="2">
    <source>
        <dbReference type="Proteomes" id="UP000197666"/>
    </source>
</evidence>
<dbReference type="Proteomes" id="UP000197666">
    <property type="component" value="Unassembled WGS sequence"/>
</dbReference>
<accession>A0A254TNY4</accession>
<dbReference type="VEuPathDB" id="FungiDB:ASPNIDRAFT2_38025"/>
<sequence>MSATVQTRVVDIDRLIPRVVSKDREEKDVKLLLPWVYNQVNVARGAHLFDWPDEDHEFRFLFEEFFTYQTALTHKAHSSIGPTTSKGEIVLPRMNWKVTGRESHRHLISSQGFILRILMQMVYRKLKRVMEQEQTQGLEIRSPNSMSSSKYVIGRQMYASRPVGQVTVGPRDNSLPIISYTGWFEEQTWEEFVGEVLSVMLGQLAKTLTVHKHSQGLQDQEVFVVGFHGPQIYIARGYFPPDEISRVHSKGISGNEFFELEFTRGYNPCERDDWLEAMRALTRLFRYLLSGNSKVGAMQVYLSKSATTAEGS</sequence>
<dbReference type="VEuPathDB" id="FungiDB:ATCC64974_99570"/>
<dbReference type="AlphaFoldDB" id="A0A254TNY4"/>
<dbReference type="EMBL" id="NKJJ02000001">
    <property type="protein sequence ID" value="TPR02412.1"/>
    <property type="molecule type" value="Genomic_DNA"/>
</dbReference>
<reference evidence="2" key="1">
    <citation type="submission" date="2018-10" db="EMBL/GenBank/DDBJ databases">
        <title>FDA dAtabase for Regulatory Grade micrObial Sequences (FDA-ARGOS): Supporting development and validation of Infectious Disease Dx tests.</title>
        <authorList>
            <person name="Kerrigan L."/>
            <person name="Tallon L."/>
            <person name="Sadzewicz L."/>
            <person name="Sengamalay N."/>
            <person name="Ott S."/>
            <person name="Godinez A."/>
            <person name="Nagaraj S."/>
            <person name="Vavikolanu K."/>
            <person name="Nadendla S."/>
            <person name="George J."/>
            <person name="Sichtig H."/>
        </authorList>
    </citation>
    <scope>NUCLEOTIDE SEQUENCE [LARGE SCALE GENOMIC DNA]</scope>
    <source>
        <strain evidence="2">FDAARGOS_311</strain>
    </source>
</reference>
<name>A0A254TNY4_ASPNG</name>